<gene>
    <name evidence="3" type="ORF">RM529_05775</name>
</gene>
<dbReference type="Gene3D" id="3.40.50.170">
    <property type="entry name" value="Formyl transferase, N-terminal domain"/>
    <property type="match status" value="1"/>
</dbReference>
<dbReference type="Gene3D" id="3.10.25.20">
    <property type="match status" value="1"/>
</dbReference>
<dbReference type="SUPFAM" id="SSF50486">
    <property type="entry name" value="FMT C-terminal domain-like"/>
    <property type="match status" value="1"/>
</dbReference>
<dbReference type="InterPro" id="IPR049355">
    <property type="entry name" value="Formyl_trans-like_C"/>
</dbReference>
<sequence length="226" mass="26686">MKNYIILSEKPWHKEMFQNLQETFPDYKWNLITSKVDFQQDHLIELKPDKIFIPHWSYIIPKAIYENYECVVFHMTDLPYGRGGSPLQNLILRAKEKTKISALKVQKGLDTGPVYLKKDMMLYGTAQEIFIRTTAIVEEMIKEIIHDTLEPQPQSGKITEFKRRRPEDGDISKISDIDKIYDFIRMLDCEGYPAAFFENEHFRFEFSRASLKSENKILADVRIIKK</sequence>
<dbReference type="Proteomes" id="UP001248819">
    <property type="component" value="Unassembled WGS sequence"/>
</dbReference>
<dbReference type="CDD" id="cd08821">
    <property type="entry name" value="FMT_core_like_1"/>
    <property type="match status" value="1"/>
</dbReference>
<dbReference type="InterPro" id="IPR011034">
    <property type="entry name" value="Formyl_transferase-like_C_sf"/>
</dbReference>
<organism evidence="3 4">
    <name type="scientific">Autumnicola edwardsiae</name>
    <dbReference type="NCBI Taxonomy" id="3075594"/>
    <lineage>
        <taxon>Bacteria</taxon>
        <taxon>Pseudomonadati</taxon>
        <taxon>Bacteroidota</taxon>
        <taxon>Flavobacteriia</taxon>
        <taxon>Flavobacteriales</taxon>
        <taxon>Flavobacteriaceae</taxon>
        <taxon>Autumnicola</taxon>
    </lineage>
</organism>
<evidence type="ECO:0000313" key="4">
    <source>
        <dbReference type="Proteomes" id="UP001248819"/>
    </source>
</evidence>
<protein>
    <submittedName>
        <fullName evidence="3">Methionyl-tRNA formyltransferase</fullName>
    </submittedName>
</protein>
<accession>A0ABU3CTF8</accession>
<name>A0ABU3CTF8_9FLAO</name>
<proteinExistence type="predicted"/>
<dbReference type="InterPro" id="IPR002376">
    <property type="entry name" value="Formyl_transf_N"/>
</dbReference>
<dbReference type="EMBL" id="JAVRHP010000020">
    <property type="protein sequence ID" value="MDT0649644.1"/>
    <property type="molecule type" value="Genomic_DNA"/>
</dbReference>
<evidence type="ECO:0000259" key="2">
    <source>
        <dbReference type="Pfam" id="PF21553"/>
    </source>
</evidence>
<feature type="domain" description="Methionyl-tRNA formyltransferase-like C-terminal" evidence="2">
    <location>
        <begin position="166"/>
        <end position="224"/>
    </location>
</feature>
<dbReference type="InterPro" id="IPR036477">
    <property type="entry name" value="Formyl_transf_N_sf"/>
</dbReference>
<evidence type="ECO:0000313" key="3">
    <source>
        <dbReference type="EMBL" id="MDT0649644.1"/>
    </source>
</evidence>
<feature type="domain" description="Formyl transferase N-terminal" evidence="1">
    <location>
        <begin position="37"/>
        <end position="120"/>
    </location>
</feature>
<dbReference type="Pfam" id="PF00551">
    <property type="entry name" value="Formyl_trans_N"/>
    <property type="match status" value="1"/>
</dbReference>
<evidence type="ECO:0000259" key="1">
    <source>
        <dbReference type="Pfam" id="PF00551"/>
    </source>
</evidence>
<dbReference type="Pfam" id="PF21553">
    <property type="entry name" value="Formyl_trans_C_2"/>
    <property type="match status" value="1"/>
</dbReference>
<dbReference type="RefSeq" id="WP_311483805.1">
    <property type="nucleotide sequence ID" value="NZ_JAVRHP010000020.1"/>
</dbReference>
<keyword evidence="4" id="KW-1185">Reference proteome</keyword>
<reference evidence="3 4" key="1">
    <citation type="submission" date="2023-09" db="EMBL/GenBank/DDBJ databases">
        <authorList>
            <person name="Rey-Velasco X."/>
        </authorList>
    </citation>
    <scope>NUCLEOTIDE SEQUENCE [LARGE SCALE GENOMIC DNA]</scope>
    <source>
        <strain evidence="3 4">F297</strain>
    </source>
</reference>
<comment type="caution">
    <text evidence="3">The sequence shown here is derived from an EMBL/GenBank/DDBJ whole genome shotgun (WGS) entry which is preliminary data.</text>
</comment>
<dbReference type="SUPFAM" id="SSF53328">
    <property type="entry name" value="Formyltransferase"/>
    <property type="match status" value="1"/>
</dbReference>